<organism evidence="1 2">
    <name type="scientific">Candidatus Roizmanbacteria bacterium RIFCSPLOWO2_02_FULL_36_11</name>
    <dbReference type="NCBI Taxonomy" id="1802071"/>
    <lineage>
        <taxon>Bacteria</taxon>
        <taxon>Candidatus Roizmaniibacteriota</taxon>
    </lineage>
</organism>
<dbReference type="SUPFAM" id="SSF49384">
    <property type="entry name" value="Carbohydrate-binding domain"/>
    <property type="match status" value="2"/>
</dbReference>
<dbReference type="Proteomes" id="UP000177418">
    <property type="component" value="Unassembled WGS sequence"/>
</dbReference>
<dbReference type="InterPro" id="IPR036439">
    <property type="entry name" value="Dockerin_dom_sf"/>
</dbReference>
<protein>
    <recommendedName>
        <fullName evidence="3">Cohesin domain-containing protein</fullName>
    </recommendedName>
</protein>
<dbReference type="InterPro" id="IPR008965">
    <property type="entry name" value="CBM2/CBM3_carb-bd_dom_sf"/>
</dbReference>
<dbReference type="SUPFAM" id="SSF63446">
    <property type="entry name" value="Type I dockerin domain"/>
    <property type="match status" value="1"/>
</dbReference>
<evidence type="ECO:0008006" key="3">
    <source>
        <dbReference type="Google" id="ProtNLM"/>
    </source>
</evidence>
<gene>
    <name evidence="1" type="ORF">A3H78_03640</name>
</gene>
<evidence type="ECO:0000313" key="1">
    <source>
        <dbReference type="EMBL" id="OGK55369.1"/>
    </source>
</evidence>
<dbReference type="GO" id="GO:0030246">
    <property type="term" value="F:carbohydrate binding"/>
    <property type="evidence" value="ECO:0007669"/>
    <property type="project" value="InterPro"/>
</dbReference>
<name>A0A1F7JID6_9BACT</name>
<accession>A0A1F7JID6</accession>
<sequence>MSKARLVIIGIVFIFSVAFFLLLLKTTVFKTQAAEDPVYIFFDKDVIKTAELTDTQTPGSQPQIPVNIYFQTKPENKISAGSVQLKYDPMMLTVLSSTGGQIETTCKNNDQSLITQAKFTNDSTAGVVTISNVLLDNDNTKLPPHLPSGIFCMTTVYFQPKFNPLLSAAKVTTVSLMTDPASCEVVGPSKTYGCNFYADKKSITIDLNNILPTPSAALGVSPTPTQSVVVTSAVTPTEGVITPTVSLATPSATPATTTPPPLGGASYKFIPTTVKTGLGGTFEIAIDVDSGKYKLVGADLFLKYDSTKLAVQQVKSGNFFEFATSDLSVPGSAYVVGVVTNLDQLKSGRGTLATLVVKPLTLGNSTMTVQCTQGQTNDSNIVDGNAEDVINCSLNETVSVNVSDTVQITPSVSVIPSITTPNPTSSLCLKKTNGDCNCSDNIDIVDFEFWRKEYAKELSSFSCDFNNDKNINLTDFNIWRVGYFKDKAVTVTPNIPVTTLSASPSALPIISPTGSIIILQKDEI</sequence>
<evidence type="ECO:0000313" key="2">
    <source>
        <dbReference type="Proteomes" id="UP000177418"/>
    </source>
</evidence>
<comment type="caution">
    <text evidence="1">The sequence shown here is derived from an EMBL/GenBank/DDBJ whole genome shotgun (WGS) entry which is preliminary data.</text>
</comment>
<dbReference type="AlphaFoldDB" id="A0A1F7JID6"/>
<dbReference type="EMBL" id="MGAV01000006">
    <property type="protein sequence ID" value="OGK55369.1"/>
    <property type="molecule type" value="Genomic_DNA"/>
</dbReference>
<dbReference type="CDD" id="cd08547">
    <property type="entry name" value="Type_II_cohesin"/>
    <property type="match status" value="1"/>
</dbReference>
<proteinExistence type="predicted"/>
<dbReference type="GO" id="GO:0000272">
    <property type="term" value="P:polysaccharide catabolic process"/>
    <property type="evidence" value="ECO:0007669"/>
    <property type="project" value="InterPro"/>
</dbReference>
<dbReference type="Gene3D" id="2.60.40.680">
    <property type="match status" value="2"/>
</dbReference>
<reference evidence="1 2" key="1">
    <citation type="journal article" date="2016" name="Nat. Commun.">
        <title>Thousands of microbial genomes shed light on interconnected biogeochemical processes in an aquifer system.</title>
        <authorList>
            <person name="Anantharaman K."/>
            <person name="Brown C.T."/>
            <person name="Hug L.A."/>
            <person name="Sharon I."/>
            <person name="Castelle C.J."/>
            <person name="Probst A.J."/>
            <person name="Thomas B.C."/>
            <person name="Singh A."/>
            <person name="Wilkins M.J."/>
            <person name="Karaoz U."/>
            <person name="Brodie E.L."/>
            <person name="Williams K.H."/>
            <person name="Hubbard S.S."/>
            <person name="Banfield J.F."/>
        </authorList>
    </citation>
    <scope>NUCLEOTIDE SEQUENCE [LARGE SCALE GENOMIC DNA]</scope>
</reference>